<evidence type="ECO:0000256" key="2">
    <source>
        <dbReference type="ARBA" id="ARBA00022737"/>
    </source>
</evidence>
<dbReference type="PANTHER" id="PTHR24377">
    <property type="entry name" value="IP01015P-RELATED"/>
    <property type="match status" value="1"/>
</dbReference>
<evidence type="ECO:0000256" key="5">
    <source>
        <dbReference type="ARBA" id="ARBA00023242"/>
    </source>
</evidence>
<dbReference type="FunFam" id="3.30.160.60:FF:000446">
    <property type="entry name" value="Zinc finger protein"/>
    <property type="match status" value="1"/>
</dbReference>
<reference evidence="8" key="2">
    <citation type="submission" date="2020-12" db="EMBL/GenBank/DDBJ databases">
        <authorList>
            <person name="Kanost M."/>
        </authorList>
    </citation>
    <scope>NUCLEOTIDE SEQUENCE</scope>
</reference>
<evidence type="ECO:0000256" key="4">
    <source>
        <dbReference type="ARBA" id="ARBA00022833"/>
    </source>
</evidence>
<feature type="domain" description="C2H2-type" evidence="7">
    <location>
        <begin position="44"/>
        <end position="72"/>
    </location>
</feature>
<dbReference type="InterPro" id="IPR036236">
    <property type="entry name" value="Znf_C2H2_sf"/>
</dbReference>
<dbReference type="AlphaFoldDB" id="A0A921ZLM6"/>
<dbReference type="Gene3D" id="3.30.160.60">
    <property type="entry name" value="Classic Zinc Finger"/>
    <property type="match status" value="2"/>
</dbReference>
<evidence type="ECO:0000256" key="3">
    <source>
        <dbReference type="ARBA" id="ARBA00022771"/>
    </source>
</evidence>
<name>A0A921ZLM6_MANSE</name>
<dbReference type="GO" id="GO:0008270">
    <property type="term" value="F:zinc ion binding"/>
    <property type="evidence" value="ECO:0007669"/>
    <property type="project" value="UniProtKB-KW"/>
</dbReference>
<dbReference type="GO" id="GO:0005634">
    <property type="term" value="C:nucleus"/>
    <property type="evidence" value="ECO:0007669"/>
    <property type="project" value="UniProtKB-ARBA"/>
</dbReference>
<keyword evidence="1" id="KW-0479">Metal-binding</keyword>
<evidence type="ECO:0000259" key="7">
    <source>
        <dbReference type="PROSITE" id="PS50157"/>
    </source>
</evidence>
<proteinExistence type="predicted"/>
<gene>
    <name evidence="8" type="ORF">O3G_MSEX011883</name>
</gene>
<feature type="domain" description="C2H2-type" evidence="7">
    <location>
        <begin position="129"/>
        <end position="152"/>
    </location>
</feature>
<evidence type="ECO:0000256" key="1">
    <source>
        <dbReference type="ARBA" id="ARBA00022723"/>
    </source>
</evidence>
<keyword evidence="3 6" id="KW-0863">Zinc-finger</keyword>
<dbReference type="SUPFAM" id="SSF57667">
    <property type="entry name" value="beta-beta-alpha zinc fingers"/>
    <property type="match status" value="2"/>
</dbReference>
<dbReference type="Proteomes" id="UP000791440">
    <property type="component" value="Unassembled WGS sequence"/>
</dbReference>
<keyword evidence="5" id="KW-0539">Nucleus</keyword>
<keyword evidence="4" id="KW-0862">Zinc</keyword>
<dbReference type="EMBL" id="JH668662">
    <property type="protein sequence ID" value="KAG6460257.1"/>
    <property type="molecule type" value="Genomic_DNA"/>
</dbReference>
<organism evidence="8 9">
    <name type="scientific">Manduca sexta</name>
    <name type="common">Tobacco hawkmoth</name>
    <name type="synonym">Tobacco hornworm</name>
    <dbReference type="NCBI Taxonomy" id="7130"/>
    <lineage>
        <taxon>Eukaryota</taxon>
        <taxon>Metazoa</taxon>
        <taxon>Ecdysozoa</taxon>
        <taxon>Arthropoda</taxon>
        <taxon>Hexapoda</taxon>
        <taxon>Insecta</taxon>
        <taxon>Pterygota</taxon>
        <taxon>Neoptera</taxon>
        <taxon>Endopterygota</taxon>
        <taxon>Lepidoptera</taxon>
        <taxon>Glossata</taxon>
        <taxon>Ditrysia</taxon>
        <taxon>Bombycoidea</taxon>
        <taxon>Sphingidae</taxon>
        <taxon>Sphinginae</taxon>
        <taxon>Sphingini</taxon>
        <taxon>Manduca</taxon>
    </lineage>
</organism>
<keyword evidence="9" id="KW-1185">Reference proteome</keyword>
<dbReference type="PROSITE" id="PS50157">
    <property type="entry name" value="ZINC_FINGER_C2H2_2"/>
    <property type="match status" value="4"/>
</dbReference>
<dbReference type="Pfam" id="PF00096">
    <property type="entry name" value="zf-C2H2"/>
    <property type="match status" value="3"/>
</dbReference>
<feature type="domain" description="C2H2-type" evidence="7">
    <location>
        <begin position="101"/>
        <end position="128"/>
    </location>
</feature>
<dbReference type="PROSITE" id="PS00028">
    <property type="entry name" value="ZINC_FINGER_C2H2_1"/>
    <property type="match status" value="4"/>
</dbReference>
<evidence type="ECO:0000313" key="8">
    <source>
        <dbReference type="EMBL" id="KAG6460257.1"/>
    </source>
</evidence>
<comment type="caution">
    <text evidence="8">The sequence shown here is derived from an EMBL/GenBank/DDBJ whole genome shotgun (WGS) entry which is preliminary data.</text>
</comment>
<sequence length="156" mass="18209">MKQHHRHVHLKLRPKLRSCCHCGVKVAGHLRAAHLEQAHGVPAPACGACGKKFNYPNQVLRHQKHFHMGEKSFKCQSCDMMFSSQANLTQHAIKHSTQREHKCEYCGKAFKWRKNLTTHIMMHLNNRRHVCSACDERFVQQTSLKYHITKRHPEMV</sequence>
<dbReference type="FunFam" id="3.30.160.60:FF:000110">
    <property type="entry name" value="Zinc finger protein-like"/>
    <property type="match status" value="1"/>
</dbReference>
<keyword evidence="2" id="KW-0677">Repeat</keyword>
<dbReference type="SMART" id="SM00355">
    <property type="entry name" value="ZnF_C2H2"/>
    <property type="match status" value="4"/>
</dbReference>
<accession>A0A921ZLM6</accession>
<dbReference type="InterPro" id="IPR050826">
    <property type="entry name" value="Krueppel_C2H2_ZnFinger"/>
</dbReference>
<protein>
    <recommendedName>
        <fullName evidence="7">C2H2-type domain-containing protein</fullName>
    </recommendedName>
</protein>
<dbReference type="InterPro" id="IPR013087">
    <property type="entry name" value="Znf_C2H2_type"/>
</dbReference>
<reference evidence="8" key="1">
    <citation type="journal article" date="2016" name="Insect Biochem. Mol. Biol.">
        <title>Multifaceted biological insights from a draft genome sequence of the tobacco hornworm moth, Manduca sexta.</title>
        <authorList>
            <person name="Kanost M.R."/>
            <person name="Arrese E.L."/>
            <person name="Cao X."/>
            <person name="Chen Y.R."/>
            <person name="Chellapilla S."/>
            <person name="Goldsmith M.R."/>
            <person name="Grosse-Wilde E."/>
            <person name="Heckel D.G."/>
            <person name="Herndon N."/>
            <person name="Jiang H."/>
            <person name="Papanicolaou A."/>
            <person name="Qu J."/>
            <person name="Soulages J.L."/>
            <person name="Vogel H."/>
            <person name="Walters J."/>
            <person name="Waterhouse R.M."/>
            <person name="Ahn S.J."/>
            <person name="Almeida F.C."/>
            <person name="An C."/>
            <person name="Aqrawi P."/>
            <person name="Bretschneider A."/>
            <person name="Bryant W.B."/>
            <person name="Bucks S."/>
            <person name="Chao H."/>
            <person name="Chevignon G."/>
            <person name="Christen J.M."/>
            <person name="Clarke D.F."/>
            <person name="Dittmer N.T."/>
            <person name="Ferguson L.C.F."/>
            <person name="Garavelou S."/>
            <person name="Gordon K.H.J."/>
            <person name="Gunaratna R.T."/>
            <person name="Han Y."/>
            <person name="Hauser F."/>
            <person name="He Y."/>
            <person name="Heidel-Fischer H."/>
            <person name="Hirsh A."/>
            <person name="Hu Y."/>
            <person name="Jiang H."/>
            <person name="Kalra D."/>
            <person name="Klinner C."/>
            <person name="Konig C."/>
            <person name="Kovar C."/>
            <person name="Kroll A.R."/>
            <person name="Kuwar S.S."/>
            <person name="Lee S.L."/>
            <person name="Lehman R."/>
            <person name="Li K."/>
            <person name="Li Z."/>
            <person name="Liang H."/>
            <person name="Lovelace S."/>
            <person name="Lu Z."/>
            <person name="Mansfield J.H."/>
            <person name="McCulloch K.J."/>
            <person name="Mathew T."/>
            <person name="Morton B."/>
            <person name="Muzny D.M."/>
            <person name="Neunemann D."/>
            <person name="Ongeri F."/>
            <person name="Pauchet Y."/>
            <person name="Pu L.L."/>
            <person name="Pyrousis I."/>
            <person name="Rao X.J."/>
            <person name="Redding A."/>
            <person name="Roesel C."/>
            <person name="Sanchez-Gracia A."/>
            <person name="Schaack S."/>
            <person name="Shukla A."/>
            <person name="Tetreau G."/>
            <person name="Wang Y."/>
            <person name="Xiong G.H."/>
            <person name="Traut W."/>
            <person name="Walsh T.K."/>
            <person name="Worley K.C."/>
            <person name="Wu D."/>
            <person name="Wu W."/>
            <person name="Wu Y.Q."/>
            <person name="Zhang X."/>
            <person name="Zou Z."/>
            <person name="Zucker H."/>
            <person name="Briscoe A.D."/>
            <person name="Burmester T."/>
            <person name="Clem R.J."/>
            <person name="Feyereisen R."/>
            <person name="Grimmelikhuijzen C.J.P."/>
            <person name="Hamodrakas S.J."/>
            <person name="Hansson B.S."/>
            <person name="Huguet E."/>
            <person name="Jermiin L.S."/>
            <person name="Lan Q."/>
            <person name="Lehman H.K."/>
            <person name="Lorenzen M."/>
            <person name="Merzendorfer H."/>
            <person name="Michalopoulos I."/>
            <person name="Morton D.B."/>
            <person name="Muthukrishnan S."/>
            <person name="Oakeshott J.G."/>
            <person name="Palmer W."/>
            <person name="Park Y."/>
            <person name="Passarelli A.L."/>
            <person name="Rozas J."/>
            <person name="Schwartz L.M."/>
            <person name="Smith W."/>
            <person name="Southgate A."/>
            <person name="Vilcinskas A."/>
            <person name="Vogt R."/>
            <person name="Wang P."/>
            <person name="Werren J."/>
            <person name="Yu X.Q."/>
            <person name="Zhou J.J."/>
            <person name="Brown S.J."/>
            <person name="Scherer S.E."/>
            <person name="Richards S."/>
            <person name="Blissard G.W."/>
        </authorList>
    </citation>
    <scope>NUCLEOTIDE SEQUENCE</scope>
</reference>
<evidence type="ECO:0000313" key="9">
    <source>
        <dbReference type="Proteomes" id="UP000791440"/>
    </source>
</evidence>
<feature type="domain" description="C2H2-type" evidence="7">
    <location>
        <begin position="73"/>
        <end position="100"/>
    </location>
</feature>
<evidence type="ECO:0000256" key="6">
    <source>
        <dbReference type="PROSITE-ProRule" id="PRU00042"/>
    </source>
</evidence>